<evidence type="ECO:0000313" key="3">
    <source>
        <dbReference type="Proteomes" id="UP000000245"/>
    </source>
</evidence>
<proteinExistence type="predicted"/>
<organism evidence="2 3">
    <name type="scientific">Acidiphilium cryptum (strain JF-5)</name>
    <dbReference type="NCBI Taxonomy" id="349163"/>
    <lineage>
        <taxon>Bacteria</taxon>
        <taxon>Pseudomonadati</taxon>
        <taxon>Pseudomonadota</taxon>
        <taxon>Alphaproteobacteria</taxon>
        <taxon>Acetobacterales</taxon>
        <taxon>Acidocellaceae</taxon>
        <taxon>Acidiphilium</taxon>
    </lineage>
</organism>
<dbReference type="AlphaFoldDB" id="A5FW93"/>
<keyword evidence="1" id="KW-0472">Membrane</keyword>
<dbReference type="KEGG" id="acr:Acry_0654"/>
<protein>
    <submittedName>
        <fullName evidence="2">Uncharacterized protein</fullName>
    </submittedName>
</protein>
<dbReference type="STRING" id="349163.Acry_0654"/>
<reference evidence="2 3" key="1">
    <citation type="submission" date="2007-05" db="EMBL/GenBank/DDBJ databases">
        <title>Complete sequence of chromosome of Acidiphilium cryptum JF-5.</title>
        <authorList>
            <consortium name="US DOE Joint Genome Institute"/>
            <person name="Copeland A."/>
            <person name="Lucas S."/>
            <person name="Lapidus A."/>
            <person name="Barry K."/>
            <person name="Detter J.C."/>
            <person name="Glavina del Rio T."/>
            <person name="Hammon N."/>
            <person name="Israni S."/>
            <person name="Dalin E."/>
            <person name="Tice H."/>
            <person name="Pitluck S."/>
            <person name="Sims D."/>
            <person name="Brettin T."/>
            <person name="Bruce D."/>
            <person name="Han C."/>
            <person name="Schmutz J."/>
            <person name="Larimer F."/>
            <person name="Land M."/>
            <person name="Hauser L."/>
            <person name="Kyrpides N."/>
            <person name="Kim E."/>
            <person name="Magnuson T."/>
            <person name="Richardson P."/>
        </authorList>
    </citation>
    <scope>NUCLEOTIDE SEQUENCE [LARGE SCALE GENOMIC DNA]</scope>
    <source>
        <strain evidence="2 3">JF-5</strain>
    </source>
</reference>
<evidence type="ECO:0000313" key="2">
    <source>
        <dbReference type="EMBL" id="ABQ29875.1"/>
    </source>
</evidence>
<keyword evidence="1" id="KW-0812">Transmembrane</keyword>
<dbReference type="EMBL" id="CP000697">
    <property type="protein sequence ID" value="ABQ29875.1"/>
    <property type="molecule type" value="Genomic_DNA"/>
</dbReference>
<sequence>MADWNARRKEAADMLGSEFGRFQHEFDDLRTRLGRLAGEAARDFGDGPQKLTELRGALDGRLAVIERELDALSRDLRLQGGAVTGRIGQSVREKPLAALAVAAGLGFVAAHLFRRRRAR</sequence>
<name>A5FW93_ACICJ</name>
<dbReference type="HOGENOM" id="CLU_2056238_0_0_5"/>
<keyword evidence="3" id="KW-1185">Reference proteome</keyword>
<dbReference type="Proteomes" id="UP000000245">
    <property type="component" value="Chromosome"/>
</dbReference>
<dbReference type="RefSeq" id="WP_007422910.1">
    <property type="nucleotide sequence ID" value="NC_009484.1"/>
</dbReference>
<accession>A5FW93</accession>
<keyword evidence="1" id="KW-1133">Transmembrane helix</keyword>
<feature type="transmembrane region" description="Helical" evidence="1">
    <location>
        <begin position="96"/>
        <end position="113"/>
    </location>
</feature>
<evidence type="ECO:0000256" key="1">
    <source>
        <dbReference type="SAM" id="Phobius"/>
    </source>
</evidence>
<gene>
    <name evidence="2" type="ordered locus">Acry_0654</name>
</gene>